<evidence type="ECO:0000313" key="3">
    <source>
        <dbReference type="Proteomes" id="UP000474104"/>
    </source>
</evidence>
<accession>A0A9X5C451</accession>
<protein>
    <submittedName>
        <fullName evidence="2">Uncharacterized protein</fullName>
    </submittedName>
</protein>
<dbReference type="OrthoDB" id="2563083at2"/>
<evidence type="ECO:0000313" key="2">
    <source>
        <dbReference type="EMBL" id="NDO67619.1"/>
    </source>
</evidence>
<dbReference type="EMBL" id="VIRB01000025">
    <property type="protein sequence ID" value="NDO67619.1"/>
    <property type="molecule type" value="Genomic_DNA"/>
</dbReference>
<comment type="caution">
    <text evidence="2">The sequence shown here is derived from an EMBL/GenBank/DDBJ whole genome shotgun (WGS) entry which is preliminary data.</text>
</comment>
<proteinExistence type="predicted"/>
<reference evidence="2 3" key="1">
    <citation type="submission" date="2019-07" db="EMBL/GenBank/DDBJ databases">
        <title>Draft genome sequences of 15 bacterial species constituting the stable defined intestinal microbiota of the GM15 gnotobiotic mouse model.</title>
        <authorList>
            <person name="Elie C."/>
            <person name="Mathieu A."/>
            <person name="Saliou A."/>
            <person name="Darnaud M."/>
            <person name="Leulier F."/>
            <person name="Tamellini A."/>
        </authorList>
    </citation>
    <scope>NUCLEOTIDE SEQUENCE [LARGE SCALE GENOMIC DNA]</scope>
    <source>
        <strain evidence="3">ASF 502</strain>
    </source>
</reference>
<dbReference type="AlphaFoldDB" id="A0A9X5C451"/>
<gene>
    <name evidence="2" type="ORF">FMM80_02325</name>
</gene>
<evidence type="ECO:0000256" key="1">
    <source>
        <dbReference type="SAM" id="MobiDB-lite"/>
    </source>
</evidence>
<sequence>MNSRIYTDYGKNEMNRTRAGARTAGQQSQAAVSFLGLAAQAGAGRQSLQGLCPMAYGTDAPVSKVPVQAALSSVEAYRSTMVASASGLRTEEAAPARPATLEEMLKAKYPGIKYHVFDAGTSYWRTRNDYPHYLLYQDQIDTDTIENWKPSGPNPPYTPFQASKEIHALGAVPPGSKAVVIHPKVQARMDQDPEYAQEILTRIETWFTFDSVRNEAILPGCSIGMSQAVAIGEDGCIVNAVSSSQPRLTRSSSDTEDWWDIRKARHAYYMSLITETQLEHRLLMAGLSAGSNQSFSGAGGLMPSFSGAGSLLADPDGADSLLGGTGSLLGSTGSLLNGLGTYQSSQAAKEQLAEMMKGSRLRDIFGPTLGGVSTDFVLEHTRKLVWGD</sequence>
<dbReference type="RefSeq" id="WP_004069068.1">
    <property type="nucleotide sequence ID" value="NZ_VIRB01000025.1"/>
</dbReference>
<dbReference type="Proteomes" id="UP000474104">
    <property type="component" value="Unassembled WGS sequence"/>
</dbReference>
<organism evidence="2 3">
    <name type="scientific">Schaedlerella arabinosiphila</name>
    <dbReference type="NCBI Taxonomy" id="2044587"/>
    <lineage>
        <taxon>Bacteria</taxon>
        <taxon>Bacillati</taxon>
        <taxon>Bacillota</taxon>
        <taxon>Clostridia</taxon>
        <taxon>Lachnospirales</taxon>
        <taxon>Lachnospiraceae</taxon>
        <taxon>Schaedlerella</taxon>
    </lineage>
</organism>
<feature type="region of interest" description="Disordered" evidence="1">
    <location>
        <begin position="1"/>
        <end position="21"/>
    </location>
</feature>
<name>A0A9X5C451_9FIRM</name>